<dbReference type="Proteomes" id="UP000696280">
    <property type="component" value="Unassembled WGS sequence"/>
</dbReference>
<proteinExistence type="predicted"/>
<accession>A0A9N9L3V8</accession>
<sequence length="138" mass="15815">MTEPLDHNDQVIPRTLKMKELDIHNTHLLVSPREAGLLPLCTFLQHTANAGEPAEVLLYLALSLKIFVDLVAEIGKCRDEKSFLCHLVWTPGQVQKKKYTGAVTRDNRRRSRYGIDELTRLAVRNHDSRSSDPESRIW</sequence>
<reference evidence="1" key="1">
    <citation type="submission" date="2021-07" db="EMBL/GenBank/DDBJ databases">
        <authorList>
            <person name="Durling M."/>
        </authorList>
    </citation>
    <scope>NUCLEOTIDE SEQUENCE</scope>
</reference>
<keyword evidence="2" id="KW-1185">Reference proteome</keyword>
<dbReference type="AlphaFoldDB" id="A0A9N9L3V8"/>
<dbReference type="EMBL" id="CAJVRL010000087">
    <property type="protein sequence ID" value="CAG8958994.1"/>
    <property type="molecule type" value="Genomic_DNA"/>
</dbReference>
<organism evidence="1 2">
    <name type="scientific">Hymenoscyphus fraxineus</name>
    <dbReference type="NCBI Taxonomy" id="746836"/>
    <lineage>
        <taxon>Eukaryota</taxon>
        <taxon>Fungi</taxon>
        <taxon>Dikarya</taxon>
        <taxon>Ascomycota</taxon>
        <taxon>Pezizomycotina</taxon>
        <taxon>Leotiomycetes</taxon>
        <taxon>Helotiales</taxon>
        <taxon>Helotiaceae</taxon>
        <taxon>Hymenoscyphus</taxon>
    </lineage>
</organism>
<comment type="caution">
    <text evidence="1">The sequence shown here is derived from an EMBL/GenBank/DDBJ whole genome shotgun (WGS) entry which is preliminary data.</text>
</comment>
<protein>
    <submittedName>
        <fullName evidence="1">Uncharacterized protein</fullName>
    </submittedName>
</protein>
<evidence type="ECO:0000313" key="1">
    <source>
        <dbReference type="EMBL" id="CAG8958994.1"/>
    </source>
</evidence>
<name>A0A9N9L3V8_9HELO</name>
<evidence type="ECO:0000313" key="2">
    <source>
        <dbReference type="Proteomes" id="UP000696280"/>
    </source>
</evidence>
<gene>
    <name evidence="1" type="ORF">HYFRA_00012153</name>
</gene>